<keyword evidence="4 5" id="KW-0697">Rotamase</keyword>
<dbReference type="PROSITE" id="PS50198">
    <property type="entry name" value="PPIC_PPIASE_2"/>
    <property type="match status" value="1"/>
</dbReference>
<comment type="caution">
    <text evidence="8">The sequence shown here is derived from an EMBL/GenBank/DDBJ whole genome shotgun (WGS) entry which is preliminary data.</text>
</comment>
<evidence type="ECO:0000259" key="7">
    <source>
        <dbReference type="PROSITE" id="PS50198"/>
    </source>
</evidence>
<evidence type="ECO:0000256" key="2">
    <source>
        <dbReference type="ARBA" id="ARBA00007656"/>
    </source>
</evidence>
<proteinExistence type="inferred from homology"/>
<keyword evidence="6" id="KW-0732">Signal</keyword>
<comment type="similarity">
    <text evidence="2">Belongs to the PpiC/parvulin rotamase family.</text>
</comment>
<comment type="catalytic activity">
    <reaction evidence="1">
        <text>[protein]-peptidylproline (omega=180) = [protein]-peptidylproline (omega=0)</text>
        <dbReference type="Rhea" id="RHEA:16237"/>
        <dbReference type="Rhea" id="RHEA-COMP:10747"/>
        <dbReference type="Rhea" id="RHEA-COMP:10748"/>
        <dbReference type="ChEBI" id="CHEBI:83833"/>
        <dbReference type="ChEBI" id="CHEBI:83834"/>
        <dbReference type="EC" id="5.2.1.8"/>
    </reaction>
</comment>
<dbReference type="EMBL" id="VZPB01000052">
    <property type="protein sequence ID" value="KAB0577045.1"/>
    <property type="molecule type" value="Genomic_DNA"/>
</dbReference>
<evidence type="ECO:0000313" key="9">
    <source>
        <dbReference type="Proteomes" id="UP000430120"/>
    </source>
</evidence>
<dbReference type="SUPFAM" id="SSF54534">
    <property type="entry name" value="FKBP-like"/>
    <property type="match status" value="1"/>
</dbReference>
<feature type="signal peptide" evidence="6">
    <location>
        <begin position="1"/>
        <end position="22"/>
    </location>
</feature>
<evidence type="ECO:0000256" key="5">
    <source>
        <dbReference type="PROSITE-ProRule" id="PRU00278"/>
    </source>
</evidence>
<name>A0A643F9A1_IDEDE</name>
<evidence type="ECO:0000256" key="4">
    <source>
        <dbReference type="ARBA" id="ARBA00023110"/>
    </source>
</evidence>
<dbReference type="InterPro" id="IPR050245">
    <property type="entry name" value="PrsA_foldase"/>
</dbReference>
<accession>A0A643F9A1</accession>
<organism evidence="8 9">
    <name type="scientific">Ideonella dechloratans</name>
    <dbReference type="NCBI Taxonomy" id="36863"/>
    <lineage>
        <taxon>Bacteria</taxon>
        <taxon>Pseudomonadati</taxon>
        <taxon>Pseudomonadota</taxon>
        <taxon>Betaproteobacteria</taxon>
        <taxon>Burkholderiales</taxon>
        <taxon>Sphaerotilaceae</taxon>
        <taxon>Ideonella</taxon>
    </lineage>
</organism>
<dbReference type="PANTHER" id="PTHR47245:SF2">
    <property type="entry name" value="PEPTIDYL-PROLYL CIS-TRANS ISOMERASE HP_0175-RELATED"/>
    <property type="match status" value="1"/>
</dbReference>
<feature type="chain" id="PRO_5024796708" description="peptidylprolyl isomerase" evidence="6">
    <location>
        <begin position="23"/>
        <end position="266"/>
    </location>
</feature>
<protein>
    <recommendedName>
        <fullName evidence="3">peptidylprolyl isomerase</fullName>
        <ecNumber evidence="3">5.2.1.8</ecNumber>
    </recommendedName>
</protein>
<dbReference type="RefSeq" id="WP_151125327.1">
    <property type="nucleotide sequence ID" value="NZ_CP088081.1"/>
</dbReference>
<sequence>MKLKSTVLLAALAVILPLAAQAQNVAIVNGKPVPKARVTTLLQQANRSGQPVTPEMESRARDEVVLREIFAQAAEKAGIPASADFKAQLELLRQTVLIRELFADYQKKHQPSEADAKAEYEKIKAASSGTEYHARHILVENEDEAKKLIEQLKGGASFEELAKKNSKDPGSAENGGDLDFAKPETYVPEFGQALAALKKGEYTQTPVKTQFGWHIIKLEDTREAKFPAFEEVKPQIMQRLAQASLQKYQEDLKNAAKTDYKFSAGE</sequence>
<reference evidence="8 9" key="1">
    <citation type="submission" date="2019-09" db="EMBL/GenBank/DDBJ databases">
        <title>Draft genome sequences of 48 bacterial type strains from the CCUG.</title>
        <authorList>
            <person name="Tunovic T."/>
            <person name="Pineiro-Iglesias B."/>
            <person name="Unosson C."/>
            <person name="Inganas E."/>
            <person name="Ohlen M."/>
            <person name="Cardew S."/>
            <person name="Jensie-Markopoulos S."/>
            <person name="Salva-Serra F."/>
            <person name="Jaen-Luchoro D."/>
            <person name="Karlsson R."/>
            <person name="Svensson-Stadler L."/>
            <person name="Chun J."/>
            <person name="Moore E."/>
        </authorList>
    </citation>
    <scope>NUCLEOTIDE SEQUENCE [LARGE SCALE GENOMIC DNA]</scope>
    <source>
        <strain evidence="8 9">CCUG 30977</strain>
    </source>
</reference>
<keyword evidence="5 8" id="KW-0413">Isomerase</keyword>
<dbReference type="Pfam" id="PF00639">
    <property type="entry name" value="Rotamase"/>
    <property type="match status" value="1"/>
</dbReference>
<evidence type="ECO:0000256" key="6">
    <source>
        <dbReference type="SAM" id="SignalP"/>
    </source>
</evidence>
<evidence type="ECO:0000256" key="3">
    <source>
        <dbReference type="ARBA" id="ARBA00013194"/>
    </source>
</evidence>
<dbReference type="OrthoDB" id="14196at2"/>
<dbReference type="PANTHER" id="PTHR47245">
    <property type="entry name" value="PEPTIDYLPROLYL ISOMERASE"/>
    <property type="match status" value="1"/>
</dbReference>
<dbReference type="InterPro" id="IPR027304">
    <property type="entry name" value="Trigger_fact/SurA_dom_sf"/>
</dbReference>
<dbReference type="Proteomes" id="UP000430120">
    <property type="component" value="Unassembled WGS sequence"/>
</dbReference>
<evidence type="ECO:0000256" key="1">
    <source>
        <dbReference type="ARBA" id="ARBA00000971"/>
    </source>
</evidence>
<keyword evidence="9" id="KW-1185">Reference proteome</keyword>
<gene>
    <name evidence="8" type="ORF">F7Q92_17225</name>
</gene>
<dbReference type="Gene3D" id="3.10.50.40">
    <property type="match status" value="1"/>
</dbReference>
<feature type="domain" description="PpiC" evidence="7">
    <location>
        <begin position="129"/>
        <end position="220"/>
    </location>
</feature>
<evidence type="ECO:0000313" key="8">
    <source>
        <dbReference type="EMBL" id="KAB0577045.1"/>
    </source>
</evidence>
<dbReference type="InterPro" id="IPR046357">
    <property type="entry name" value="PPIase_dom_sf"/>
</dbReference>
<dbReference type="SUPFAM" id="SSF109998">
    <property type="entry name" value="Triger factor/SurA peptide-binding domain-like"/>
    <property type="match status" value="1"/>
</dbReference>
<dbReference type="GO" id="GO:0003755">
    <property type="term" value="F:peptidyl-prolyl cis-trans isomerase activity"/>
    <property type="evidence" value="ECO:0007669"/>
    <property type="project" value="UniProtKB-KW"/>
</dbReference>
<dbReference type="InterPro" id="IPR000297">
    <property type="entry name" value="PPIase_PpiC"/>
</dbReference>
<dbReference type="EC" id="5.2.1.8" evidence="3"/>
<dbReference type="AlphaFoldDB" id="A0A643F9A1"/>